<evidence type="ECO:0000313" key="5">
    <source>
        <dbReference type="Proteomes" id="UP000315783"/>
    </source>
</evidence>
<dbReference type="GO" id="GO:0005634">
    <property type="term" value="C:nucleus"/>
    <property type="evidence" value="ECO:0007669"/>
    <property type="project" value="UniProtKB-SubCell"/>
</dbReference>
<accession>A0A545UWV8</accession>
<evidence type="ECO:0000259" key="3">
    <source>
        <dbReference type="PROSITE" id="PS50048"/>
    </source>
</evidence>
<dbReference type="PROSITE" id="PS50048">
    <property type="entry name" value="ZN2_CY6_FUNGAL_2"/>
    <property type="match status" value="1"/>
</dbReference>
<organism evidence="4 5">
    <name type="scientific">Cordyceps javanica</name>
    <dbReference type="NCBI Taxonomy" id="43265"/>
    <lineage>
        <taxon>Eukaryota</taxon>
        <taxon>Fungi</taxon>
        <taxon>Dikarya</taxon>
        <taxon>Ascomycota</taxon>
        <taxon>Pezizomycotina</taxon>
        <taxon>Sordariomycetes</taxon>
        <taxon>Hypocreomycetidae</taxon>
        <taxon>Hypocreales</taxon>
        <taxon>Cordycipitaceae</taxon>
        <taxon>Cordyceps</taxon>
    </lineage>
</organism>
<keyword evidence="2" id="KW-0539">Nucleus</keyword>
<dbReference type="OrthoDB" id="5386330at2759"/>
<evidence type="ECO:0000313" key="4">
    <source>
        <dbReference type="EMBL" id="TQV93947.1"/>
    </source>
</evidence>
<dbReference type="Pfam" id="PF00172">
    <property type="entry name" value="Zn_clus"/>
    <property type="match status" value="1"/>
</dbReference>
<dbReference type="Gene3D" id="4.10.240.10">
    <property type="entry name" value="Zn(2)-C6 fungal-type DNA-binding domain"/>
    <property type="match status" value="1"/>
</dbReference>
<dbReference type="PANTHER" id="PTHR37534:SF51">
    <property type="entry name" value="ACRIFLAVINE SENSITIVITY CONTROL PROTEIN ACR-2"/>
    <property type="match status" value="1"/>
</dbReference>
<evidence type="ECO:0000256" key="2">
    <source>
        <dbReference type="ARBA" id="ARBA00023242"/>
    </source>
</evidence>
<dbReference type="AlphaFoldDB" id="A0A545UWV8"/>
<dbReference type="Pfam" id="PF11951">
    <property type="entry name" value="Fungal_trans_2"/>
    <property type="match status" value="1"/>
</dbReference>
<dbReference type="InterPro" id="IPR036864">
    <property type="entry name" value="Zn2-C6_fun-type_DNA-bd_sf"/>
</dbReference>
<reference evidence="4 5" key="1">
    <citation type="journal article" date="2019" name="Appl. Microbiol. Biotechnol.">
        <title>Genome sequence of Isaria javanica and comparative genome analysis insights into family S53 peptidase evolution in fungal entomopathogens.</title>
        <authorList>
            <person name="Lin R."/>
            <person name="Zhang X."/>
            <person name="Xin B."/>
            <person name="Zou M."/>
            <person name="Gao Y."/>
            <person name="Qin F."/>
            <person name="Hu Q."/>
            <person name="Xie B."/>
            <person name="Cheng X."/>
        </authorList>
    </citation>
    <scope>NUCLEOTIDE SEQUENCE [LARGE SCALE GENOMIC DNA]</scope>
    <source>
        <strain evidence="4 5">IJ1G</strain>
    </source>
</reference>
<dbReference type="GO" id="GO:0000981">
    <property type="term" value="F:DNA-binding transcription factor activity, RNA polymerase II-specific"/>
    <property type="evidence" value="ECO:0007669"/>
    <property type="project" value="InterPro"/>
</dbReference>
<dbReference type="GO" id="GO:0000976">
    <property type="term" value="F:transcription cis-regulatory region binding"/>
    <property type="evidence" value="ECO:0007669"/>
    <property type="project" value="TreeGrafter"/>
</dbReference>
<dbReference type="STRING" id="43265.A0A545UWV8"/>
<dbReference type="SMART" id="SM00066">
    <property type="entry name" value="GAL4"/>
    <property type="match status" value="1"/>
</dbReference>
<dbReference type="SUPFAM" id="SSF57701">
    <property type="entry name" value="Zn2/Cys6 DNA-binding domain"/>
    <property type="match status" value="1"/>
</dbReference>
<dbReference type="Proteomes" id="UP000315783">
    <property type="component" value="Unassembled WGS sequence"/>
</dbReference>
<comment type="subcellular location">
    <subcellularLocation>
        <location evidence="1">Nucleus</location>
    </subcellularLocation>
</comment>
<dbReference type="CDD" id="cd00067">
    <property type="entry name" value="GAL4"/>
    <property type="match status" value="1"/>
</dbReference>
<name>A0A545UWV8_9HYPO</name>
<evidence type="ECO:0000256" key="1">
    <source>
        <dbReference type="ARBA" id="ARBA00004123"/>
    </source>
</evidence>
<feature type="domain" description="Zn(2)-C6 fungal-type" evidence="3">
    <location>
        <begin position="23"/>
        <end position="53"/>
    </location>
</feature>
<comment type="caution">
    <text evidence="4">The sequence shown here is derived from an EMBL/GenBank/DDBJ whole genome shotgun (WGS) entry which is preliminary data.</text>
</comment>
<proteinExistence type="predicted"/>
<dbReference type="GO" id="GO:0045944">
    <property type="term" value="P:positive regulation of transcription by RNA polymerase II"/>
    <property type="evidence" value="ECO:0007669"/>
    <property type="project" value="TreeGrafter"/>
</dbReference>
<dbReference type="InterPro" id="IPR021858">
    <property type="entry name" value="Fun_TF"/>
</dbReference>
<dbReference type="GO" id="GO:0008270">
    <property type="term" value="F:zinc ion binding"/>
    <property type="evidence" value="ECO:0007669"/>
    <property type="project" value="InterPro"/>
</dbReference>
<dbReference type="PANTHER" id="PTHR37534">
    <property type="entry name" value="TRANSCRIPTIONAL ACTIVATOR PROTEIN UGA3"/>
    <property type="match status" value="1"/>
</dbReference>
<dbReference type="PRINTS" id="PR00755">
    <property type="entry name" value="AFLATOXINBRP"/>
</dbReference>
<dbReference type="PROSITE" id="PS00463">
    <property type="entry name" value="ZN2_CY6_FUNGAL_1"/>
    <property type="match status" value="1"/>
</dbReference>
<dbReference type="EMBL" id="SPUK01000011">
    <property type="protein sequence ID" value="TQV93947.1"/>
    <property type="molecule type" value="Genomic_DNA"/>
</dbReference>
<protein>
    <submittedName>
        <fullName evidence="4">C6 finger domain-containing protein</fullName>
    </submittedName>
</protein>
<sequence length="482" mass="54046">MTTRPNKSDSTRQKQWAPKVRTGCQTCRARRIKCDETQPHCTKCVKRGLSCQYTLRFRPVARDRPLAPAPTQAQAPLAQAEPPMWHFMEAIRYYCAFVRPIRVAQEGTHDIPDPPFHTGDVISARFICQIIGHQALTLSRRRGSAISFWEERQFASMRRNYSRYFIEFLNIVNSCLRSGISGGGTAKAFHHLWILLSFDLSLKEKLWPVHVSGALAYAQLLGGPKAALSLPGPPIFFRQMVLHAIVSNATSPVAQQIKGHGGYTDEEIKAVLTDEESTRPFPVDLVVVVKHITDIRVQATFQTGNLRALQHRMQLVLQRIDMFDPDAWAKELEFYSEDATSAIGQIFQIATRLYGILALPVSVTAPALAAAYPGVASASASGLGSAYDSLRVSQRTQLVERLRDTWPLMPQISNMSWPLLVAGVALADGSWEDRDFVADCLDRIWKQPMGDISPLMGLEKLQQFWKSGKRGWEDCFDEPVPR</sequence>
<dbReference type="InterPro" id="IPR001138">
    <property type="entry name" value="Zn2Cys6_DnaBD"/>
</dbReference>
<gene>
    <name evidence="4" type="ORF">IF1G_07679</name>
</gene>
<keyword evidence="5" id="KW-1185">Reference proteome</keyword>